<feature type="region of interest" description="Disordered" evidence="1">
    <location>
        <begin position="121"/>
        <end position="152"/>
    </location>
</feature>
<dbReference type="RefSeq" id="WP_021692054.1">
    <property type="nucleotide sequence ID" value="NZ_BASZ01000051.1"/>
</dbReference>
<comment type="caution">
    <text evidence="2">The sequence shown here is derived from an EMBL/GenBank/DDBJ whole genome shotgun (WGS) entry which is preliminary data.</text>
</comment>
<gene>
    <name evidence="2" type="ORF">NT2_51_00020</name>
</gene>
<sequence length="152" mass="16475">MSGKRKARGRGRPPGSVNTRTLVHDLAGDTIMLRDAGGVSRQVSIVEALLLTLRNLAMTGDIEAAKRLEKLHRMRVPEPTDGSTQGLLLVPEALSVEEWARQEDIRCQHTQPPEMPAAVVQPQASTVAAPVVQRPPSNPGGSLPRRSARLIR</sequence>
<organism evidence="2 3">
    <name type="scientific">Caenibius tardaugens NBRC 16725</name>
    <dbReference type="NCBI Taxonomy" id="1219035"/>
    <lineage>
        <taxon>Bacteria</taxon>
        <taxon>Pseudomonadati</taxon>
        <taxon>Pseudomonadota</taxon>
        <taxon>Alphaproteobacteria</taxon>
        <taxon>Sphingomonadales</taxon>
        <taxon>Erythrobacteraceae</taxon>
        <taxon>Caenibius</taxon>
    </lineage>
</organism>
<dbReference type="EMBL" id="BASZ01000051">
    <property type="protein sequence ID" value="GAD51237.1"/>
    <property type="molecule type" value="Genomic_DNA"/>
</dbReference>
<keyword evidence="3" id="KW-1185">Reference proteome</keyword>
<evidence type="ECO:0000313" key="2">
    <source>
        <dbReference type="EMBL" id="GAD51237.1"/>
    </source>
</evidence>
<evidence type="ECO:0000313" key="3">
    <source>
        <dbReference type="Proteomes" id="UP000016568"/>
    </source>
</evidence>
<evidence type="ECO:0008006" key="4">
    <source>
        <dbReference type="Google" id="ProtNLM"/>
    </source>
</evidence>
<protein>
    <recommendedName>
        <fullName evidence="4">DUF5681 domain-containing protein</fullName>
    </recommendedName>
</protein>
<proteinExistence type="predicted"/>
<accession>U2YR95</accession>
<reference evidence="2 3" key="1">
    <citation type="submission" date="2013-09" db="EMBL/GenBank/DDBJ databases">
        <title>Whole genome shotgun sequence of Novosphingobium tardaugens NBRC 16725.</title>
        <authorList>
            <person name="Isaki S."/>
            <person name="Hosoyama A."/>
            <person name="Tsuchikane K."/>
            <person name="Katsumata H."/>
            <person name="Ando Y."/>
            <person name="Yamazaki S."/>
            <person name="Fujita N."/>
        </authorList>
    </citation>
    <scope>NUCLEOTIDE SEQUENCE [LARGE SCALE GENOMIC DNA]</scope>
    <source>
        <strain evidence="2 3">NBRC 16725</strain>
    </source>
</reference>
<dbReference type="KEGG" id="ntd:EGO55_03825"/>
<name>U2YR95_9SPHN</name>
<dbReference type="Proteomes" id="UP000016568">
    <property type="component" value="Unassembled WGS sequence"/>
</dbReference>
<dbReference type="AlphaFoldDB" id="U2YR95"/>
<evidence type="ECO:0000256" key="1">
    <source>
        <dbReference type="SAM" id="MobiDB-lite"/>
    </source>
</evidence>